<evidence type="ECO:0000256" key="4">
    <source>
        <dbReference type="ARBA" id="ARBA00022833"/>
    </source>
</evidence>
<proteinExistence type="predicted"/>
<dbReference type="STRING" id="159087.Daro_2537"/>
<name>Q47D11_DECAR</name>
<dbReference type="GO" id="GO:0006508">
    <property type="term" value="P:proteolysis"/>
    <property type="evidence" value="ECO:0007669"/>
    <property type="project" value="UniProtKB-KW"/>
</dbReference>
<organism evidence="8">
    <name type="scientific">Dechloromonas aromatica (strain RCB)</name>
    <dbReference type="NCBI Taxonomy" id="159087"/>
    <lineage>
        <taxon>Bacteria</taxon>
        <taxon>Pseudomonadati</taxon>
        <taxon>Pseudomonadota</taxon>
        <taxon>Betaproteobacteria</taxon>
        <taxon>Rhodocyclales</taxon>
        <taxon>Azonexaceae</taxon>
        <taxon>Dechloromonas</taxon>
    </lineage>
</organism>
<evidence type="ECO:0000259" key="7">
    <source>
        <dbReference type="Pfam" id="PF14464"/>
    </source>
</evidence>
<evidence type="ECO:0000256" key="1">
    <source>
        <dbReference type="ARBA" id="ARBA00022670"/>
    </source>
</evidence>
<dbReference type="SUPFAM" id="SSF102712">
    <property type="entry name" value="JAB1/MPN domain"/>
    <property type="match status" value="1"/>
</dbReference>
<keyword evidence="1" id="KW-0645">Protease</keyword>
<sequence>MMDVRDLALQAVCPVIAAPRFGPLPDMANGQRIILAANGVFVQVKLDWLDCIQRLSPALPITLPYGGIEERLAFTFGVLPIRVIEAFIEAARRGLPNEVAGALIYSRRNQSLRLALCEPIEVSPHQIDYRVPTMDADETLAVDLHTHGYGSAFWSAKDDGDDQGIKVAGVFGCLHQPKPQALFRLVVNGRFRPLPHPWQADTDTACDVAPDLESGLLRRILNFYQGRRFGPWNT</sequence>
<dbReference type="InterPro" id="IPR028090">
    <property type="entry name" value="JAB_dom_prok"/>
</dbReference>
<dbReference type="NCBIfam" id="TIGR03735">
    <property type="entry name" value="PRTRC_A"/>
    <property type="match status" value="1"/>
</dbReference>
<reference evidence="8" key="1">
    <citation type="submission" date="2005-08" db="EMBL/GenBank/DDBJ databases">
        <title>Complete sequence of Dechloromonas aromatica RCB.</title>
        <authorList>
            <person name="Salinero K.K."/>
            <person name="Copeland A."/>
            <person name="Lucas S."/>
            <person name="Lapidus A."/>
            <person name="Barry K."/>
            <person name="Detter J.C."/>
            <person name="Glavina T."/>
            <person name="Hammon N."/>
            <person name="Israni S."/>
            <person name="Pitluck S."/>
            <person name="Di Bartolo G."/>
            <person name="Trong S."/>
            <person name="Schmutz J."/>
            <person name="Larimer F."/>
            <person name="Land M."/>
            <person name="Ivanova N."/>
            <person name="Richardson P."/>
        </authorList>
    </citation>
    <scope>NUCLEOTIDE SEQUENCE</scope>
    <source>
        <strain evidence="8">RCB</strain>
    </source>
</reference>
<dbReference type="Pfam" id="PF09436">
    <property type="entry name" value="DUF2016"/>
    <property type="match status" value="1"/>
</dbReference>
<dbReference type="eggNOG" id="COG1310">
    <property type="taxonomic scope" value="Bacteria"/>
</dbReference>
<dbReference type="InterPro" id="IPR018560">
    <property type="entry name" value="DUF2016"/>
</dbReference>
<evidence type="ECO:0008006" key="9">
    <source>
        <dbReference type="Google" id="ProtNLM"/>
    </source>
</evidence>
<evidence type="ECO:0000256" key="3">
    <source>
        <dbReference type="ARBA" id="ARBA00022801"/>
    </source>
</evidence>
<feature type="domain" description="DUF2016" evidence="6">
    <location>
        <begin position="4"/>
        <end position="74"/>
    </location>
</feature>
<gene>
    <name evidence="8" type="ordered locus">Daro_2537</name>
</gene>
<keyword evidence="3" id="KW-0378">Hydrolase</keyword>
<dbReference type="EMBL" id="CP000089">
    <property type="protein sequence ID" value="AAZ47270.1"/>
    <property type="molecule type" value="Genomic_DNA"/>
</dbReference>
<dbReference type="GO" id="GO:0008237">
    <property type="term" value="F:metallopeptidase activity"/>
    <property type="evidence" value="ECO:0007669"/>
    <property type="project" value="UniProtKB-KW"/>
</dbReference>
<evidence type="ECO:0000259" key="6">
    <source>
        <dbReference type="Pfam" id="PF09436"/>
    </source>
</evidence>
<evidence type="ECO:0000256" key="5">
    <source>
        <dbReference type="ARBA" id="ARBA00023049"/>
    </source>
</evidence>
<evidence type="ECO:0000313" key="8">
    <source>
        <dbReference type="EMBL" id="AAZ47270.1"/>
    </source>
</evidence>
<dbReference type="AlphaFoldDB" id="Q47D11"/>
<feature type="domain" description="JAB" evidence="7">
    <location>
        <begin position="82"/>
        <end position="174"/>
    </location>
</feature>
<dbReference type="KEGG" id="dar:Daro_2537"/>
<keyword evidence="2" id="KW-0479">Metal-binding</keyword>
<dbReference type="HOGENOM" id="CLU_089247_0_0_4"/>
<dbReference type="Pfam" id="PF14464">
    <property type="entry name" value="Prok-JAB"/>
    <property type="match status" value="1"/>
</dbReference>
<protein>
    <recommendedName>
        <fullName evidence="9">PRTRC system protein A</fullName>
    </recommendedName>
</protein>
<dbReference type="InterPro" id="IPR022499">
    <property type="entry name" value="PRTRC_protein-A"/>
</dbReference>
<accession>Q47D11</accession>
<dbReference type="GO" id="GO:0046872">
    <property type="term" value="F:metal ion binding"/>
    <property type="evidence" value="ECO:0007669"/>
    <property type="project" value="UniProtKB-KW"/>
</dbReference>
<evidence type="ECO:0000256" key="2">
    <source>
        <dbReference type="ARBA" id="ARBA00022723"/>
    </source>
</evidence>
<keyword evidence="4" id="KW-0862">Zinc</keyword>
<keyword evidence="5" id="KW-0482">Metalloprotease</keyword>